<name>A0A1V9DHL3_9GAMM</name>
<protein>
    <submittedName>
        <fullName evidence="1">Uncharacterized protein</fullName>
    </submittedName>
</protein>
<sequence>MTRREDDVVITEKTESLDDIHAAIGQVAALMLQAGRPLELAALSAQLKQHAAQSADARLKKEYEGAARFVAEKM</sequence>
<dbReference type="EMBL" id="MWUE01000017">
    <property type="protein sequence ID" value="OQP33214.1"/>
    <property type="molecule type" value="Genomic_DNA"/>
</dbReference>
<comment type="caution">
    <text evidence="1">The sequence shown here is derived from an EMBL/GenBank/DDBJ whole genome shotgun (WGS) entry which is preliminary data.</text>
</comment>
<proteinExistence type="predicted"/>
<keyword evidence="2" id="KW-1185">Reference proteome</keyword>
<gene>
    <name evidence="1" type="ORF">B2J69_11715</name>
</gene>
<organism evidence="1 2">
    <name type="scientific">Pantoea latae</name>
    <dbReference type="NCBI Taxonomy" id="1964541"/>
    <lineage>
        <taxon>Bacteria</taxon>
        <taxon>Pseudomonadati</taxon>
        <taxon>Pseudomonadota</taxon>
        <taxon>Gammaproteobacteria</taxon>
        <taxon>Enterobacterales</taxon>
        <taxon>Erwiniaceae</taxon>
        <taxon>Pantoea</taxon>
    </lineage>
</organism>
<evidence type="ECO:0000313" key="1">
    <source>
        <dbReference type="EMBL" id="OQP33214.1"/>
    </source>
</evidence>
<dbReference type="Proteomes" id="UP000192769">
    <property type="component" value="Unassembled WGS sequence"/>
</dbReference>
<dbReference type="AlphaFoldDB" id="A0A1V9DHL3"/>
<reference evidence="1 2" key="1">
    <citation type="submission" date="2017-02" db="EMBL/GenBank/DDBJ databases">
        <title>Whole genome shotgun sequence of Pantoea agglomerans strain AS1 isolated from a cycad, Zamia floridana in Central Florida, USA.</title>
        <authorList>
            <person name="Lata P."/>
            <person name="Govindarajan S."/>
            <person name="Qi F."/>
            <person name="Li J.-L."/>
            <person name="Maurya S.K."/>
            <person name="Sahoo M.K."/>
        </authorList>
    </citation>
    <scope>NUCLEOTIDE SEQUENCE [LARGE SCALE GENOMIC DNA]</scope>
    <source>
        <strain evidence="1 2">AS1</strain>
    </source>
</reference>
<accession>A0A1V9DHL3</accession>
<evidence type="ECO:0000313" key="2">
    <source>
        <dbReference type="Proteomes" id="UP000192769"/>
    </source>
</evidence>